<name>A0A2P2J0M8_RHIMU</name>
<accession>A0A2P2J0M8</accession>
<dbReference type="AlphaFoldDB" id="A0A2P2J0M8"/>
<dbReference type="EMBL" id="GGEC01006553">
    <property type="protein sequence ID" value="MBW87036.1"/>
    <property type="molecule type" value="Transcribed_RNA"/>
</dbReference>
<protein>
    <submittedName>
        <fullName evidence="1">Uncharacterized protein</fullName>
    </submittedName>
</protein>
<sequence length="22" mass="2659">MTWRPQVQIMKTTKNMHKIACI</sequence>
<organism evidence="1">
    <name type="scientific">Rhizophora mucronata</name>
    <name type="common">Asiatic mangrove</name>
    <dbReference type="NCBI Taxonomy" id="61149"/>
    <lineage>
        <taxon>Eukaryota</taxon>
        <taxon>Viridiplantae</taxon>
        <taxon>Streptophyta</taxon>
        <taxon>Embryophyta</taxon>
        <taxon>Tracheophyta</taxon>
        <taxon>Spermatophyta</taxon>
        <taxon>Magnoliopsida</taxon>
        <taxon>eudicotyledons</taxon>
        <taxon>Gunneridae</taxon>
        <taxon>Pentapetalae</taxon>
        <taxon>rosids</taxon>
        <taxon>fabids</taxon>
        <taxon>Malpighiales</taxon>
        <taxon>Rhizophoraceae</taxon>
        <taxon>Rhizophora</taxon>
    </lineage>
</organism>
<evidence type="ECO:0000313" key="1">
    <source>
        <dbReference type="EMBL" id="MBW87036.1"/>
    </source>
</evidence>
<proteinExistence type="predicted"/>
<reference evidence="1" key="1">
    <citation type="submission" date="2018-02" db="EMBL/GenBank/DDBJ databases">
        <title>Rhizophora mucronata_Transcriptome.</title>
        <authorList>
            <person name="Meera S.P."/>
            <person name="Sreeshan A."/>
            <person name="Augustine A."/>
        </authorList>
    </citation>
    <scope>NUCLEOTIDE SEQUENCE</scope>
    <source>
        <tissue evidence="1">Leaf</tissue>
    </source>
</reference>